<dbReference type="Gene3D" id="1.10.390.10">
    <property type="entry name" value="Neutral Protease Domain 2"/>
    <property type="match status" value="1"/>
</dbReference>
<proteinExistence type="predicted"/>
<gene>
    <name evidence="4" type="ORF">JGI1_00801</name>
</gene>
<evidence type="ECO:0000313" key="4">
    <source>
        <dbReference type="EMBL" id="CUU03624.1"/>
    </source>
</evidence>
<dbReference type="GO" id="GO:0008270">
    <property type="term" value="F:zinc ion binding"/>
    <property type="evidence" value="ECO:0007669"/>
    <property type="project" value="InterPro"/>
</dbReference>
<dbReference type="Proteomes" id="UP000320623">
    <property type="component" value="Unassembled WGS sequence"/>
</dbReference>
<dbReference type="EMBL" id="FAOO01000004">
    <property type="protein sequence ID" value="CUU03624.1"/>
    <property type="molecule type" value="Genomic_DNA"/>
</dbReference>
<dbReference type="CDD" id="cd09604">
    <property type="entry name" value="M1_APN_like"/>
    <property type="match status" value="1"/>
</dbReference>
<dbReference type="Pfam" id="PF01433">
    <property type="entry name" value="Peptidase_M1"/>
    <property type="match status" value="1"/>
</dbReference>
<evidence type="ECO:0000256" key="2">
    <source>
        <dbReference type="PIRSR" id="PIRSR634015-3"/>
    </source>
</evidence>
<dbReference type="SUPFAM" id="SSF55486">
    <property type="entry name" value="Metalloproteases ('zincins'), catalytic domain"/>
    <property type="match status" value="1"/>
</dbReference>
<dbReference type="GO" id="GO:0008237">
    <property type="term" value="F:metallopeptidase activity"/>
    <property type="evidence" value="ECO:0007669"/>
    <property type="project" value="InterPro"/>
</dbReference>
<dbReference type="InterPro" id="IPR014782">
    <property type="entry name" value="Peptidase_M1_dom"/>
</dbReference>
<dbReference type="PANTHER" id="PTHR45726">
    <property type="entry name" value="LEUKOTRIENE A-4 HYDROLASE"/>
    <property type="match status" value="1"/>
</dbReference>
<dbReference type="InterPro" id="IPR027268">
    <property type="entry name" value="Peptidase_M4/M1_CTD_sf"/>
</dbReference>
<dbReference type="AlphaFoldDB" id="A0A0S4MYJ0"/>
<feature type="active site" description="Proton donor" evidence="1">
    <location>
        <position position="451"/>
    </location>
</feature>
<comment type="cofactor">
    <cofactor evidence="2">
        <name>Zn(2+)</name>
        <dbReference type="ChEBI" id="CHEBI:29105"/>
    </cofactor>
    <text evidence="2">Binds 1 zinc ion per subunit.</text>
</comment>
<protein>
    <submittedName>
        <fullName evidence="4">Peptidase MA superfamily</fullName>
    </submittedName>
</protein>
<name>A0A0S4MYJ0_9BACT</name>
<sequence>MGRITFLSILLISFSLAQRPEYFQQRVDYFIDVTLDVKSHLMSGKQTAVYYNNSPDTLYEIYYHLYLNAFKPSSSMQVRGDVIRNALGERIRRMKPDEYGWTKVRYLRADDEDIEFEIFDTILRAKLKKALLPGQSVKLEMEFESQIPKQTRRNGRDNREGIDYSMAQWYPKICEYDFEGWHADQYIEREFYGVWGNFDVKITLPSDYLVGATGVIQNPDEVMCGYELGAVDTVIFPQEWKRNLKPGLKTWHFKAENVHDFAWVADRDYIHEITWVSLDEDTVVVHLLYQPDVYNLWRETGKFTKEIIKLYSDWFFKYPYKSFTVAQAGDGGMEYPMLIMITGRRSRTSMIGILAHEIGHIWFYGLIGNNESKEAWIDEGGASFVTPRVFKEFLGKEWKDFSGIEAILRPESDIYGGYRSYVRFSHLGFEEPVLLHSDFFRESVTYTNAVYGKGASIFEMLEYVLGDSVFNQVMKEFFNRWAFKHPTTKDFERVAENVSGMELDWFFDQWLKTTRKCDYGIESFNGEWKFENGIRKYIARVRLRNYGEIVMPIDLYFYFKDGTYQKVIIPLDLQLKPKKEPGAIVLPPWFWVNPIYEFEIAFDKEVKMVEIDSDFKLRDINRLNNRVGLLNKVQLKFLEQTNLNPPIDKYWLTFRPSLWFSQVDGIRLGLIFNGAYLFNFYETKFGAWYNARTKNFDYFGDYKNNTLQVLGRLSEFEIEVFKLHGLRRIYFDIAKDVRKYLTIPPFYRFTFFFEHTSLVENKLPFLRINWETGNFNSVGLKVDAFHQLRRLNLYGVLNFKATTANSAKNFTNISLELKQSSAFKWGEFSTRLYLVRSYGQVPVQEKFYLVANPYETFFNQQFRMLYLVDRRFSEKANLFLKGGLNLRGYFDRDSITIIRGGSLNFDLTFLRFKNFAISWFGDVGVFEGSENANLYDSGFEVKLKPFMFIPPIVENLINGFNRLNLNVVFPLFLKEGVKFKWAVEIKVE</sequence>
<dbReference type="PANTHER" id="PTHR45726:SF3">
    <property type="entry name" value="LEUKOTRIENE A-4 HYDROLASE"/>
    <property type="match status" value="1"/>
</dbReference>
<dbReference type="RefSeq" id="WP_140944579.1">
    <property type="nucleotide sequence ID" value="NZ_FAOO01000004.1"/>
</dbReference>
<evidence type="ECO:0000259" key="3">
    <source>
        <dbReference type="Pfam" id="PF01433"/>
    </source>
</evidence>
<evidence type="ECO:0000256" key="1">
    <source>
        <dbReference type="PIRSR" id="PIRSR634015-1"/>
    </source>
</evidence>
<feature type="binding site" evidence="2">
    <location>
        <position position="360"/>
    </location>
    <ligand>
        <name>Zn(2+)</name>
        <dbReference type="ChEBI" id="CHEBI:29105"/>
        <note>catalytic</note>
    </ligand>
</feature>
<feature type="binding site" evidence="2">
    <location>
        <position position="379"/>
    </location>
    <ligand>
        <name>Zn(2+)</name>
        <dbReference type="ChEBI" id="CHEBI:29105"/>
        <note>catalytic</note>
    </ligand>
</feature>
<keyword evidence="5" id="KW-1185">Reference proteome</keyword>
<keyword evidence="2" id="KW-0862">Zinc</keyword>
<dbReference type="STRING" id="1643428.GCA_001442855_00780"/>
<organism evidence="4 5">
    <name type="scientific">Candidatus Thermokryptus mobilis</name>
    <dbReference type="NCBI Taxonomy" id="1643428"/>
    <lineage>
        <taxon>Bacteria</taxon>
        <taxon>Pseudomonadati</taxon>
        <taxon>Candidatus Kryptoniota</taxon>
        <taxon>Candidatus Thermokryptus</taxon>
    </lineage>
</organism>
<dbReference type="InterPro" id="IPR034015">
    <property type="entry name" value="M1_LTA4H"/>
</dbReference>
<accession>A0A0S4MYJ0</accession>
<dbReference type="OrthoDB" id="9814383at2"/>
<keyword evidence="2" id="KW-0479">Metal-binding</keyword>
<feature type="active site" description="Proton acceptor" evidence="1">
    <location>
        <position position="357"/>
    </location>
</feature>
<evidence type="ECO:0000313" key="5">
    <source>
        <dbReference type="Proteomes" id="UP000320623"/>
    </source>
</evidence>
<reference evidence="5" key="1">
    <citation type="submission" date="2015-11" db="EMBL/GenBank/DDBJ databases">
        <authorList>
            <person name="Varghese N."/>
        </authorList>
    </citation>
    <scope>NUCLEOTIDE SEQUENCE [LARGE SCALE GENOMIC DNA]</scope>
</reference>
<feature type="binding site" evidence="2">
    <location>
        <position position="356"/>
    </location>
    <ligand>
        <name>Zn(2+)</name>
        <dbReference type="ChEBI" id="CHEBI:29105"/>
        <note>catalytic</note>
    </ligand>
</feature>
<feature type="domain" description="Peptidase M1 membrane alanine aminopeptidase" evidence="3">
    <location>
        <begin position="305"/>
        <end position="510"/>
    </location>
</feature>